<feature type="domain" description="Carrier" evidence="4">
    <location>
        <begin position="951"/>
        <end position="1025"/>
    </location>
</feature>
<dbReference type="Proteomes" id="UP001553843">
    <property type="component" value="Unassembled WGS sequence"/>
</dbReference>
<dbReference type="InterPro" id="IPR009081">
    <property type="entry name" value="PP-bd_ACP"/>
</dbReference>
<dbReference type="Gene3D" id="3.30.300.30">
    <property type="match status" value="1"/>
</dbReference>
<keyword evidence="2" id="KW-0596">Phosphopantetheine</keyword>
<name>A0ABV3M2Q8_9ACTN</name>
<dbReference type="SUPFAM" id="SSF47336">
    <property type="entry name" value="ACP-like"/>
    <property type="match status" value="1"/>
</dbReference>
<proteinExistence type="predicted"/>
<dbReference type="PANTHER" id="PTHR45527">
    <property type="entry name" value="NONRIBOSOMAL PEPTIDE SYNTHETASE"/>
    <property type="match status" value="1"/>
</dbReference>
<organism evidence="5 6">
    <name type="scientific">Streptomyces huasconensis</name>
    <dbReference type="NCBI Taxonomy" id="1854574"/>
    <lineage>
        <taxon>Bacteria</taxon>
        <taxon>Bacillati</taxon>
        <taxon>Actinomycetota</taxon>
        <taxon>Actinomycetes</taxon>
        <taxon>Kitasatosporales</taxon>
        <taxon>Streptomycetaceae</taxon>
        <taxon>Streptomyces</taxon>
    </lineage>
</organism>
<dbReference type="PROSITE" id="PS00455">
    <property type="entry name" value="AMP_BINDING"/>
    <property type="match status" value="1"/>
</dbReference>
<evidence type="ECO:0000259" key="4">
    <source>
        <dbReference type="PROSITE" id="PS50075"/>
    </source>
</evidence>
<dbReference type="Pfam" id="PF13193">
    <property type="entry name" value="AMP-binding_C"/>
    <property type="match status" value="1"/>
</dbReference>
<evidence type="ECO:0000313" key="5">
    <source>
        <dbReference type="EMBL" id="MEW2366003.1"/>
    </source>
</evidence>
<dbReference type="Pfam" id="PF00668">
    <property type="entry name" value="Condensation"/>
    <property type="match status" value="1"/>
</dbReference>
<dbReference type="InterPro" id="IPR042099">
    <property type="entry name" value="ANL_N_sf"/>
</dbReference>
<dbReference type="Pfam" id="PF00550">
    <property type="entry name" value="PP-binding"/>
    <property type="match status" value="1"/>
</dbReference>
<dbReference type="InterPro" id="IPR025110">
    <property type="entry name" value="AMP-bd_C"/>
</dbReference>
<dbReference type="InterPro" id="IPR006162">
    <property type="entry name" value="Ppantetheine_attach_site"/>
</dbReference>
<evidence type="ECO:0000313" key="6">
    <source>
        <dbReference type="Proteomes" id="UP001553843"/>
    </source>
</evidence>
<comment type="caution">
    <text evidence="5">The sequence shown here is derived from an EMBL/GenBank/DDBJ whole genome shotgun (WGS) entry which is preliminary data.</text>
</comment>
<dbReference type="InterPro" id="IPR045851">
    <property type="entry name" value="AMP-bd_C_sf"/>
</dbReference>
<comment type="cofactor">
    <cofactor evidence="1">
        <name>pantetheine 4'-phosphate</name>
        <dbReference type="ChEBI" id="CHEBI:47942"/>
    </cofactor>
</comment>
<dbReference type="Gene3D" id="1.10.1200.10">
    <property type="entry name" value="ACP-like"/>
    <property type="match status" value="1"/>
</dbReference>
<sequence>MPSPLTPAQRALLVTLVYGRHQDSPELYNLQLVLRLDGPLDAARLRVAGDRLLSHHAVLRTRFTVGEAEPEAVVAPEGLVLPWREVDLRGLDAQAREEEVARLTQQQRGTPFELDAPPLVRLLLIRTGEERSVLALTHHHLVCDGWSQPRLLRELLAAYAAAPGAAPAPEPGVLPAAVDGSVAERGWRTVLADSSPLLLGAGTTAPVRLTRHLDEERSRRLMARAEAAGVTLDAVVQSVWAALQALSVGRDRVIVGGLPTARARGAAEPPIGAHATVQPIPVTVHPGHSWMRLVTAVQDRLDELAPWSATLGPADVQRIAGCGPLFDTVAVVERAPLSAAEFDALVPGLRLRSADSYDANHYAAGFSVVPEDRFALRLDHRPGALGPLDPERLLDCLEAALDEFTEHPERPVGLLALPGAAGTAAADADIVEAAGTPAGPALTLASAVSRHAAAAPGALALSSPEGDLTYAQLDAAAARFALRLAAAGAGPGTVVALLLPRSRAMTVAQLAVLRTGAAYLPVDPSYPAARVRYMLRDAAPGLAVVDAGTLPVLQADAPCPHVLLGPADFDATALADVPGAAGAPPPADADPEAPAYVIYTSGSTGEPKGVLVPHRGLADLAATLVDRCAVGPADRVLQFSSPSFDAAVLESVLAFAAGATLVIPPAGTSLVGETLAGLLAAEHVTHALIPPAVLATLPTGLSLPDLATLIVGGDACPGDLVAAWSRGRRMMNAYGPTETTVAATLHGPLSGDGAPLIGRPIRGTRVHVLGPGLQPLPPGMTGDLYVAGRGVALGYLGRPALTAQRFVPDPYGPPGALMYRTGDRARWTEDGVLAYEGRDDDQVKVRGFRIEPGEVEAALGGHPAVAHAAVAARPEPSGDRTLTAHLAARPGAPGLDAKALRQYLVTLLPGHLVPAEFHFWDALPRTANGKLDRAALLARRHRGAQGGGPATAADTEHTIFSSLFDEVLGISGTGPDDDFFDMGGNSIRLVRLITLARRAGFGIGPRDALGGCTPRSLARAARKERSTAS</sequence>
<dbReference type="Gene3D" id="3.30.559.30">
    <property type="entry name" value="Nonribosomal peptide synthetase, condensation domain"/>
    <property type="match status" value="1"/>
</dbReference>
<evidence type="ECO:0000256" key="1">
    <source>
        <dbReference type="ARBA" id="ARBA00001957"/>
    </source>
</evidence>
<dbReference type="PROSITE" id="PS50075">
    <property type="entry name" value="CARRIER"/>
    <property type="match status" value="1"/>
</dbReference>
<dbReference type="SUPFAM" id="SSF56801">
    <property type="entry name" value="Acetyl-CoA synthetase-like"/>
    <property type="match status" value="1"/>
</dbReference>
<dbReference type="InterPro" id="IPR036736">
    <property type="entry name" value="ACP-like_sf"/>
</dbReference>
<dbReference type="PANTHER" id="PTHR45527:SF1">
    <property type="entry name" value="FATTY ACID SYNTHASE"/>
    <property type="match status" value="1"/>
</dbReference>
<dbReference type="InterPro" id="IPR010071">
    <property type="entry name" value="AA_adenyl_dom"/>
</dbReference>
<keyword evidence="6" id="KW-1185">Reference proteome</keyword>
<dbReference type="InterPro" id="IPR023213">
    <property type="entry name" value="CAT-like_dom_sf"/>
</dbReference>
<evidence type="ECO:0000256" key="2">
    <source>
        <dbReference type="ARBA" id="ARBA00022450"/>
    </source>
</evidence>
<dbReference type="InterPro" id="IPR000873">
    <property type="entry name" value="AMP-dep_synth/lig_dom"/>
</dbReference>
<dbReference type="SUPFAM" id="SSF52777">
    <property type="entry name" value="CoA-dependent acyltransferases"/>
    <property type="match status" value="2"/>
</dbReference>
<dbReference type="NCBIfam" id="TIGR01733">
    <property type="entry name" value="AA-adenyl-dom"/>
    <property type="match status" value="1"/>
</dbReference>
<reference evidence="5 6" key="1">
    <citation type="submission" date="2024-06" db="EMBL/GenBank/DDBJ databases">
        <title>The Natural Products Discovery Center: Release of the First 8490 Sequenced Strains for Exploring Actinobacteria Biosynthetic Diversity.</title>
        <authorList>
            <person name="Kalkreuter E."/>
            <person name="Kautsar S.A."/>
            <person name="Yang D."/>
            <person name="Bader C.D."/>
            <person name="Teijaro C.N."/>
            <person name="Fluegel L."/>
            <person name="Davis C.M."/>
            <person name="Simpson J.R."/>
            <person name="Lauterbach L."/>
            <person name="Steele A.D."/>
            <person name="Gui C."/>
            <person name="Meng S."/>
            <person name="Li G."/>
            <person name="Viehrig K."/>
            <person name="Ye F."/>
            <person name="Su P."/>
            <person name="Kiefer A.F."/>
            <person name="Nichols A."/>
            <person name="Cepeda A.J."/>
            <person name="Yan W."/>
            <person name="Fan B."/>
            <person name="Jiang Y."/>
            <person name="Adhikari A."/>
            <person name="Zheng C.-J."/>
            <person name="Schuster L."/>
            <person name="Cowan T.M."/>
            <person name="Smanski M.J."/>
            <person name="Chevrette M.G."/>
            <person name="De Carvalho L.P.S."/>
            <person name="Shen B."/>
        </authorList>
    </citation>
    <scope>NUCLEOTIDE SEQUENCE [LARGE SCALE GENOMIC DNA]</scope>
    <source>
        <strain evidence="5 6">NPDC047833</strain>
    </source>
</reference>
<keyword evidence="3" id="KW-0597">Phosphoprotein</keyword>
<dbReference type="InterPro" id="IPR001242">
    <property type="entry name" value="Condensation_dom"/>
</dbReference>
<dbReference type="RefSeq" id="WP_359782772.1">
    <property type="nucleotide sequence ID" value="NZ_JBEYRR010000012.1"/>
</dbReference>
<dbReference type="PROSITE" id="PS00012">
    <property type="entry name" value="PHOSPHOPANTETHEINE"/>
    <property type="match status" value="1"/>
</dbReference>
<protein>
    <submittedName>
        <fullName evidence="5">Amino acid adenylation domain-containing protein</fullName>
    </submittedName>
</protein>
<evidence type="ECO:0000256" key="3">
    <source>
        <dbReference type="ARBA" id="ARBA00022553"/>
    </source>
</evidence>
<dbReference type="Gene3D" id="3.40.50.12780">
    <property type="entry name" value="N-terminal domain of ligase-like"/>
    <property type="match status" value="1"/>
</dbReference>
<dbReference type="EMBL" id="JBEYRS010000014">
    <property type="protein sequence ID" value="MEW2366003.1"/>
    <property type="molecule type" value="Genomic_DNA"/>
</dbReference>
<accession>A0ABV3M2Q8</accession>
<dbReference type="Pfam" id="PF00501">
    <property type="entry name" value="AMP-binding"/>
    <property type="match status" value="1"/>
</dbReference>
<gene>
    <name evidence="5" type="ORF">AB0887_29165</name>
</gene>
<dbReference type="InterPro" id="IPR020845">
    <property type="entry name" value="AMP-binding_CS"/>
</dbReference>
<dbReference type="Gene3D" id="3.30.559.10">
    <property type="entry name" value="Chloramphenicol acetyltransferase-like domain"/>
    <property type="match status" value="1"/>
</dbReference>